<dbReference type="InterPro" id="IPR013783">
    <property type="entry name" value="Ig-like_fold"/>
</dbReference>
<dbReference type="InterPro" id="IPR036116">
    <property type="entry name" value="FN3_sf"/>
</dbReference>
<gene>
    <name evidence="2" type="ORF">Ocin01_04632</name>
</gene>
<dbReference type="OrthoDB" id="152385at2759"/>
<dbReference type="Proteomes" id="UP000094527">
    <property type="component" value="Unassembled WGS sequence"/>
</dbReference>
<accession>A0A1D2N9W0</accession>
<keyword evidence="3" id="KW-1185">Reference proteome</keyword>
<dbReference type="STRING" id="48709.A0A1D2N9W0"/>
<evidence type="ECO:0000313" key="2">
    <source>
        <dbReference type="EMBL" id="ODN02041.1"/>
    </source>
</evidence>
<name>A0A1D2N9W0_ORCCI</name>
<protein>
    <submittedName>
        <fullName evidence="2">Down syndrome cell adhesion molecule-like protein Dscam2</fullName>
    </submittedName>
</protein>
<dbReference type="EMBL" id="LJIJ01000126">
    <property type="protein sequence ID" value="ODN02041.1"/>
    <property type="molecule type" value="Genomic_DNA"/>
</dbReference>
<proteinExistence type="predicted"/>
<dbReference type="SUPFAM" id="SSF49265">
    <property type="entry name" value="Fibronectin type III"/>
    <property type="match status" value="1"/>
</dbReference>
<dbReference type="CDD" id="cd00063">
    <property type="entry name" value="FN3"/>
    <property type="match status" value="1"/>
</dbReference>
<evidence type="ECO:0000313" key="3">
    <source>
        <dbReference type="Proteomes" id="UP000094527"/>
    </source>
</evidence>
<dbReference type="AlphaFoldDB" id="A0A1D2N9W0"/>
<organism evidence="2 3">
    <name type="scientific">Orchesella cincta</name>
    <name type="common">Springtail</name>
    <name type="synonym">Podura cincta</name>
    <dbReference type="NCBI Taxonomy" id="48709"/>
    <lineage>
        <taxon>Eukaryota</taxon>
        <taxon>Metazoa</taxon>
        <taxon>Ecdysozoa</taxon>
        <taxon>Arthropoda</taxon>
        <taxon>Hexapoda</taxon>
        <taxon>Collembola</taxon>
        <taxon>Entomobryomorpha</taxon>
        <taxon>Entomobryoidea</taxon>
        <taxon>Orchesellidae</taxon>
        <taxon>Orchesellinae</taxon>
        <taxon>Orchesella</taxon>
    </lineage>
</organism>
<dbReference type="Pfam" id="PF00041">
    <property type="entry name" value="fn3"/>
    <property type="match status" value="1"/>
</dbReference>
<dbReference type="Gene3D" id="2.60.40.10">
    <property type="entry name" value="Immunoglobulins"/>
    <property type="match status" value="1"/>
</dbReference>
<dbReference type="PROSITE" id="PS50853">
    <property type="entry name" value="FN3"/>
    <property type="match status" value="1"/>
</dbReference>
<comment type="caution">
    <text evidence="2">The sequence shown here is derived from an EMBL/GenBank/DDBJ whole genome shotgun (WGS) entry which is preliminary data.</text>
</comment>
<evidence type="ECO:0000259" key="1">
    <source>
        <dbReference type="PROSITE" id="PS50853"/>
    </source>
</evidence>
<dbReference type="OMA" id="PANGEWE"/>
<reference evidence="2 3" key="1">
    <citation type="journal article" date="2016" name="Genome Biol. Evol.">
        <title>Gene Family Evolution Reflects Adaptation to Soil Environmental Stressors in the Genome of the Collembolan Orchesella cincta.</title>
        <authorList>
            <person name="Faddeeva-Vakhrusheva A."/>
            <person name="Derks M.F."/>
            <person name="Anvar S.Y."/>
            <person name="Agamennone V."/>
            <person name="Suring W."/>
            <person name="Smit S."/>
            <person name="van Straalen N.M."/>
            <person name="Roelofs D."/>
        </authorList>
    </citation>
    <scope>NUCLEOTIDE SEQUENCE [LARGE SCALE GENOMIC DNA]</scope>
    <source>
        <tissue evidence="2">Mixed pool</tissue>
    </source>
</reference>
<feature type="domain" description="Fibronectin type-III" evidence="1">
    <location>
        <begin position="10"/>
        <end position="84"/>
    </location>
</feature>
<dbReference type="InterPro" id="IPR003961">
    <property type="entry name" value="FN3_dom"/>
</dbReference>
<sequence>MACLLISKVPPAHPLLHPTAITANSVRLQWKQGDNGGAPIQGFVLNYRPANGEWEEITLNKKLSTHVVEGLNCGRSYEFYLIGE</sequence>